<evidence type="ECO:0000313" key="2">
    <source>
        <dbReference type="EMBL" id="GAN61531.1"/>
    </source>
</evidence>
<dbReference type="AlphaFoldDB" id="A0A0D6N7R1"/>
<dbReference type="Proteomes" id="UP000032671">
    <property type="component" value="Unassembled WGS sequence"/>
</dbReference>
<dbReference type="EMBL" id="BJVU01000012">
    <property type="protein sequence ID" value="GEL59710.1"/>
    <property type="molecule type" value="Genomic_DNA"/>
</dbReference>
<accession>A0A6N3SQR4</accession>
<keyword evidence="5" id="KW-1185">Reference proteome</keyword>
<reference evidence="3 5" key="2">
    <citation type="submission" date="2019-07" db="EMBL/GenBank/DDBJ databases">
        <title>Whole genome shotgun sequence of Acetobacter cibinongensis NBRC 16605.</title>
        <authorList>
            <person name="Hosoyama A."/>
            <person name="Uohara A."/>
            <person name="Ohji S."/>
            <person name="Ichikawa N."/>
        </authorList>
    </citation>
    <scope>NUCLEOTIDE SEQUENCE [LARGE SCALE GENOMIC DNA]</scope>
    <source>
        <strain evidence="3 5">NBRC 16605</strain>
    </source>
</reference>
<dbReference type="GO" id="GO:0016757">
    <property type="term" value="F:glycosyltransferase activity"/>
    <property type="evidence" value="ECO:0007669"/>
    <property type="project" value="InterPro"/>
</dbReference>
<dbReference type="EMBL" id="BAMV01000035">
    <property type="protein sequence ID" value="GAN61531.1"/>
    <property type="molecule type" value="Genomic_DNA"/>
</dbReference>
<organism evidence="2 4">
    <name type="scientific">Acetobacter cibinongensis</name>
    <dbReference type="NCBI Taxonomy" id="146475"/>
    <lineage>
        <taxon>Bacteria</taxon>
        <taxon>Pseudomonadati</taxon>
        <taxon>Pseudomonadota</taxon>
        <taxon>Alphaproteobacteria</taxon>
        <taxon>Acetobacterales</taxon>
        <taxon>Acetobacteraceae</taxon>
        <taxon>Acetobacter</taxon>
    </lineage>
</organism>
<evidence type="ECO:0000259" key="1">
    <source>
        <dbReference type="Pfam" id="PF00534"/>
    </source>
</evidence>
<dbReference type="Pfam" id="PF00534">
    <property type="entry name" value="Glycos_transf_1"/>
    <property type="match status" value="1"/>
</dbReference>
<sequence length="327" mass="37099">MKIIFINPFSKSLITGGIKVTYQHAKLLLSYGYDVRVFQPEGFPEWLNSGQDKELVTDALSDTPDSIFVFPEPFNGWLRDLALTPTSARKVIFCQNQYYMFMNQLTAKNYRDAGFEAVIVPSHEAKYDMCSIIGFKNEEVHVVPAFIDRERFYPTVKEMKILTAPRKWPAQAGLPAVSDLLQIMFRLKYPKLSNIPWIKLENFSVEEVAKQMGSATVFLSLSRMESLALSPLEAMASRCAIVGYHGTGGLEYATRRNGLWFSPEEYDPVVDALARALLGVENQDKDIMAMLENAEITASFFNKARTQEALLRTYGFLNDKENLKQLV</sequence>
<proteinExistence type="predicted"/>
<evidence type="ECO:0000313" key="4">
    <source>
        <dbReference type="Proteomes" id="UP000032671"/>
    </source>
</evidence>
<comment type="caution">
    <text evidence="2">The sequence shown here is derived from an EMBL/GenBank/DDBJ whole genome shotgun (WGS) entry which is preliminary data.</text>
</comment>
<dbReference type="CDD" id="cd03801">
    <property type="entry name" value="GT4_PimA-like"/>
    <property type="match status" value="1"/>
</dbReference>
<reference evidence="2 4" key="1">
    <citation type="submission" date="2012-11" db="EMBL/GenBank/DDBJ databases">
        <title>Whole genome sequence of Acetobacter cibinongensis 4H-1.</title>
        <authorList>
            <person name="Azuma Y."/>
            <person name="Higashiura N."/>
            <person name="Hirakawa H."/>
            <person name="Matsushita K."/>
        </authorList>
    </citation>
    <scope>NUCLEOTIDE SEQUENCE [LARGE SCALE GENOMIC DNA]</scope>
    <source>
        <strain evidence="2 4">4H-1</strain>
    </source>
</reference>
<name>A0A0D6N7R1_9PROT</name>
<dbReference type="InterPro" id="IPR001296">
    <property type="entry name" value="Glyco_trans_1"/>
</dbReference>
<gene>
    <name evidence="2" type="ORF">Abci_035_007</name>
    <name evidence="3" type="ORF">ACI01nite_23120</name>
</gene>
<protein>
    <recommendedName>
        <fullName evidence="1">Glycosyl transferase family 1 domain-containing protein</fullName>
    </recommendedName>
</protein>
<accession>A0A0D6N7R1</accession>
<evidence type="ECO:0000313" key="3">
    <source>
        <dbReference type="EMBL" id="GEL59710.1"/>
    </source>
</evidence>
<dbReference type="RefSeq" id="WP_048839573.1">
    <property type="nucleotide sequence ID" value="NZ_BAMV01000035.1"/>
</dbReference>
<evidence type="ECO:0000313" key="5">
    <source>
        <dbReference type="Proteomes" id="UP000321891"/>
    </source>
</evidence>
<feature type="domain" description="Glycosyl transferase family 1" evidence="1">
    <location>
        <begin position="205"/>
        <end position="280"/>
    </location>
</feature>
<dbReference type="SUPFAM" id="SSF53756">
    <property type="entry name" value="UDP-Glycosyltransferase/glycogen phosphorylase"/>
    <property type="match status" value="1"/>
</dbReference>
<dbReference type="STRING" id="1231339.Abci_035_007"/>
<dbReference type="Proteomes" id="UP000321891">
    <property type="component" value="Unassembled WGS sequence"/>
</dbReference>
<dbReference type="Gene3D" id="3.40.50.2000">
    <property type="entry name" value="Glycogen Phosphorylase B"/>
    <property type="match status" value="1"/>
</dbReference>